<protein>
    <submittedName>
        <fullName evidence="1">Uncharacterized protein</fullName>
    </submittedName>
</protein>
<gene>
    <name evidence="1" type="ORF">PQR01_40065</name>
</gene>
<comment type="caution">
    <text evidence="1">The sequence shown here is derived from an EMBL/GenBank/DDBJ whole genome shotgun (WGS) entry which is preliminary data.</text>
</comment>
<proteinExistence type="predicted"/>
<evidence type="ECO:0000313" key="1">
    <source>
        <dbReference type="EMBL" id="MFM0109390.1"/>
    </source>
</evidence>
<accession>A0ACC7NQV2</accession>
<reference evidence="1 2" key="1">
    <citation type="journal article" date="2024" name="Chem. Sci.">
        <title>Discovery of megapolipeptins by genome mining of a Burkholderiales bacteria collection.</title>
        <authorList>
            <person name="Paulo B.S."/>
            <person name="Recchia M.J.J."/>
            <person name="Lee S."/>
            <person name="Fergusson C.H."/>
            <person name="Romanowski S.B."/>
            <person name="Hernandez A."/>
            <person name="Krull N."/>
            <person name="Liu D.Y."/>
            <person name="Cavanagh H."/>
            <person name="Bos A."/>
            <person name="Gray C.A."/>
            <person name="Murphy B.T."/>
            <person name="Linington R.G."/>
            <person name="Eustaquio A.S."/>
        </authorList>
    </citation>
    <scope>NUCLEOTIDE SEQUENCE [LARGE SCALE GENOMIC DNA]</scope>
    <source>
        <strain evidence="1 2">RL18-126-BIB-B</strain>
    </source>
</reference>
<keyword evidence="2" id="KW-1185">Reference proteome</keyword>
<dbReference type="Proteomes" id="UP001629235">
    <property type="component" value="Unassembled WGS sequence"/>
</dbReference>
<name>A0ACC7NQV2_9BURK</name>
<dbReference type="EMBL" id="JAQQDW010000216">
    <property type="protein sequence ID" value="MFM0109390.1"/>
    <property type="molecule type" value="Genomic_DNA"/>
</dbReference>
<evidence type="ECO:0000313" key="2">
    <source>
        <dbReference type="Proteomes" id="UP001629235"/>
    </source>
</evidence>
<organism evidence="1 2">
    <name type="scientific">Paraburkholderia rhynchosiae</name>
    <dbReference type="NCBI Taxonomy" id="487049"/>
    <lineage>
        <taxon>Bacteria</taxon>
        <taxon>Pseudomonadati</taxon>
        <taxon>Pseudomonadota</taxon>
        <taxon>Betaproteobacteria</taxon>
        <taxon>Burkholderiales</taxon>
        <taxon>Burkholderiaceae</taxon>
        <taxon>Paraburkholderia</taxon>
    </lineage>
</organism>
<sequence>MKVVALFEFFRIAKQPVGALRVESERRAVGNLAAEVRQTLALLIA</sequence>